<dbReference type="EMBL" id="CAJJDM010000009">
    <property type="protein sequence ID" value="CAD8048355.1"/>
    <property type="molecule type" value="Genomic_DNA"/>
</dbReference>
<gene>
    <name evidence="2" type="ORF">PPRIM_AZ9-3.1.T0120429</name>
</gene>
<name>A0A8S1K0R3_PARPR</name>
<evidence type="ECO:0000256" key="1">
    <source>
        <dbReference type="SAM" id="Coils"/>
    </source>
</evidence>
<dbReference type="AlphaFoldDB" id="A0A8S1K0R3"/>
<keyword evidence="3" id="KW-1185">Reference proteome</keyword>
<accession>A0A8S1K0R3</accession>
<organism evidence="2 3">
    <name type="scientific">Paramecium primaurelia</name>
    <dbReference type="NCBI Taxonomy" id="5886"/>
    <lineage>
        <taxon>Eukaryota</taxon>
        <taxon>Sar</taxon>
        <taxon>Alveolata</taxon>
        <taxon>Ciliophora</taxon>
        <taxon>Intramacronucleata</taxon>
        <taxon>Oligohymenophorea</taxon>
        <taxon>Peniculida</taxon>
        <taxon>Parameciidae</taxon>
        <taxon>Paramecium</taxon>
    </lineage>
</organism>
<sequence>MSSKLFKYKKQGENYILSVKDSQELVQQLRNEHTHLSKQIAEFERKKQLIEDKLRELSINDQPDIPHMVFKMPNEPIQEESITNQEIFYQLNDYQEYIPEKQENQIKVKKELFEYFSYKSDILQNFDDLNDITNLKKLSEQFGIKTNNTNKLKTQLKIILSYLQNQSFPASWNQIYNQELFEKLEI</sequence>
<comment type="caution">
    <text evidence="2">The sequence shown here is derived from an EMBL/GenBank/DDBJ whole genome shotgun (WGS) entry which is preliminary data.</text>
</comment>
<feature type="coiled-coil region" evidence="1">
    <location>
        <begin position="19"/>
        <end position="60"/>
    </location>
</feature>
<keyword evidence="1" id="KW-0175">Coiled coil</keyword>
<evidence type="ECO:0000313" key="3">
    <source>
        <dbReference type="Proteomes" id="UP000688137"/>
    </source>
</evidence>
<dbReference type="OMA" id="LRNEHTH"/>
<reference evidence="2" key="1">
    <citation type="submission" date="2021-01" db="EMBL/GenBank/DDBJ databases">
        <authorList>
            <consortium name="Genoscope - CEA"/>
            <person name="William W."/>
        </authorList>
    </citation>
    <scope>NUCLEOTIDE SEQUENCE</scope>
</reference>
<protein>
    <submittedName>
        <fullName evidence="2">Uncharacterized protein</fullName>
    </submittedName>
</protein>
<evidence type="ECO:0000313" key="2">
    <source>
        <dbReference type="EMBL" id="CAD8048355.1"/>
    </source>
</evidence>
<proteinExistence type="predicted"/>
<dbReference type="Proteomes" id="UP000688137">
    <property type="component" value="Unassembled WGS sequence"/>
</dbReference>